<reference evidence="1 2" key="1">
    <citation type="journal article" date="2019" name="Commun. Biol.">
        <title>The bagworm genome reveals a unique fibroin gene that provides high tensile strength.</title>
        <authorList>
            <person name="Kono N."/>
            <person name="Nakamura H."/>
            <person name="Ohtoshi R."/>
            <person name="Tomita M."/>
            <person name="Numata K."/>
            <person name="Arakawa K."/>
        </authorList>
    </citation>
    <scope>NUCLEOTIDE SEQUENCE [LARGE SCALE GENOMIC DNA]</scope>
</reference>
<accession>A0A4C1ZXR2</accession>
<organism evidence="1 2">
    <name type="scientific">Eumeta variegata</name>
    <name type="common">Bagworm moth</name>
    <name type="synonym">Eumeta japonica</name>
    <dbReference type="NCBI Taxonomy" id="151549"/>
    <lineage>
        <taxon>Eukaryota</taxon>
        <taxon>Metazoa</taxon>
        <taxon>Ecdysozoa</taxon>
        <taxon>Arthropoda</taxon>
        <taxon>Hexapoda</taxon>
        <taxon>Insecta</taxon>
        <taxon>Pterygota</taxon>
        <taxon>Neoptera</taxon>
        <taxon>Endopterygota</taxon>
        <taxon>Lepidoptera</taxon>
        <taxon>Glossata</taxon>
        <taxon>Ditrysia</taxon>
        <taxon>Tineoidea</taxon>
        <taxon>Psychidae</taxon>
        <taxon>Oiketicinae</taxon>
        <taxon>Eumeta</taxon>
    </lineage>
</organism>
<evidence type="ECO:0000313" key="2">
    <source>
        <dbReference type="Proteomes" id="UP000299102"/>
    </source>
</evidence>
<evidence type="ECO:0000313" key="1">
    <source>
        <dbReference type="EMBL" id="GBP91445.1"/>
    </source>
</evidence>
<dbReference type="EMBL" id="BGZK01002171">
    <property type="protein sequence ID" value="GBP91445.1"/>
    <property type="molecule type" value="Genomic_DNA"/>
</dbReference>
<protein>
    <submittedName>
        <fullName evidence="1">Uncharacterized protein</fullName>
    </submittedName>
</protein>
<comment type="caution">
    <text evidence="1">The sequence shown here is derived from an EMBL/GenBank/DDBJ whole genome shotgun (WGS) entry which is preliminary data.</text>
</comment>
<name>A0A4C1ZXR2_EUMVA</name>
<dbReference type="Proteomes" id="UP000299102">
    <property type="component" value="Unassembled WGS sequence"/>
</dbReference>
<sequence length="80" mass="8926">MDWKNVGVKSHAVVSSRSDTLTCNGIPVMYCDSLSGSDPADRLGHAFDRDHQKAPLRRYMGRSIRQTDPTLLAVMKMAMM</sequence>
<keyword evidence="2" id="KW-1185">Reference proteome</keyword>
<gene>
    <name evidence="1" type="ORF">EVAR_68536_1</name>
</gene>
<dbReference type="AlphaFoldDB" id="A0A4C1ZXR2"/>
<proteinExistence type="predicted"/>